<evidence type="ECO:0000313" key="4">
    <source>
        <dbReference type="Proteomes" id="UP000239388"/>
    </source>
</evidence>
<dbReference type="OrthoDB" id="9803333at2"/>
<dbReference type="Pfam" id="PF13561">
    <property type="entry name" value="adh_short_C2"/>
    <property type="match status" value="1"/>
</dbReference>
<protein>
    <recommendedName>
        <fullName evidence="5">Oxidoreductase</fullName>
    </recommendedName>
</protein>
<evidence type="ECO:0000256" key="1">
    <source>
        <dbReference type="ARBA" id="ARBA00006484"/>
    </source>
</evidence>
<dbReference type="RefSeq" id="WP_105355287.1">
    <property type="nucleotide sequence ID" value="NZ_PUIB01000017.1"/>
</dbReference>
<dbReference type="InterPro" id="IPR020904">
    <property type="entry name" value="Sc_DH/Rdtase_CS"/>
</dbReference>
<dbReference type="GO" id="GO:0016616">
    <property type="term" value="F:oxidoreductase activity, acting on the CH-OH group of donors, NAD or NADP as acceptor"/>
    <property type="evidence" value="ECO:0007669"/>
    <property type="project" value="TreeGrafter"/>
</dbReference>
<dbReference type="PRINTS" id="PR00080">
    <property type="entry name" value="SDRFAMILY"/>
</dbReference>
<comment type="caution">
    <text evidence="3">The sequence shown here is derived from an EMBL/GenBank/DDBJ whole genome shotgun (WGS) entry which is preliminary data.</text>
</comment>
<dbReference type="Gene3D" id="3.40.50.720">
    <property type="entry name" value="NAD(P)-binding Rossmann-like Domain"/>
    <property type="match status" value="1"/>
</dbReference>
<dbReference type="GO" id="GO:0006633">
    <property type="term" value="P:fatty acid biosynthetic process"/>
    <property type="evidence" value="ECO:0007669"/>
    <property type="project" value="TreeGrafter"/>
</dbReference>
<dbReference type="Proteomes" id="UP000239388">
    <property type="component" value="Unassembled WGS sequence"/>
</dbReference>
<dbReference type="InterPro" id="IPR036291">
    <property type="entry name" value="NAD(P)-bd_dom_sf"/>
</dbReference>
<proteinExistence type="inferred from homology"/>
<evidence type="ECO:0008006" key="5">
    <source>
        <dbReference type="Google" id="ProtNLM"/>
    </source>
</evidence>
<dbReference type="PANTHER" id="PTHR42760:SF133">
    <property type="entry name" value="3-OXOACYL-[ACYL-CARRIER-PROTEIN] REDUCTASE"/>
    <property type="match status" value="1"/>
</dbReference>
<dbReference type="AlphaFoldDB" id="A0A2S8FN88"/>
<evidence type="ECO:0000256" key="2">
    <source>
        <dbReference type="ARBA" id="ARBA00023002"/>
    </source>
</evidence>
<gene>
    <name evidence="3" type="ORF">C5Y98_15535</name>
</gene>
<dbReference type="PROSITE" id="PS00061">
    <property type="entry name" value="ADH_SHORT"/>
    <property type="match status" value="1"/>
</dbReference>
<dbReference type="SUPFAM" id="SSF51735">
    <property type="entry name" value="NAD(P)-binding Rossmann-fold domains"/>
    <property type="match status" value="1"/>
</dbReference>
<dbReference type="PANTHER" id="PTHR42760">
    <property type="entry name" value="SHORT-CHAIN DEHYDROGENASES/REDUCTASES FAMILY MEMBER"/>
    <property type="match status" value="1"/>
</dbReference>
<dbReference type="PRINTS" id="PR00081">
    <property type="entry name" value="GDHRDH"/>
</dbReference>
<comment type="similarity">
    <text evidence="1">Belongs to the short-chain dehydrogenases/reductases (SDR) family.</text>
</comment>
<evidence type="ECO:0000313" key="3">
    <source>
        <dbReference type="EMBL" id="PQO33651.1"/>
    </source>
</evidence>
<dbReference type="FunFam" id="3.40.50.720:FF:000084">
    <property type="entry name" value="Short-chain dehydrogenase reductase"/>
    <property type="match status" value="1"/>
</dbReference>
<dbReference type="CDD" id="cd05233">
    <property type="entry name" value="SDR_c"/>
    <property type="match status" value="1"/>
</dbReference>
<sequence>MSNSSDSPTGRFSGKVALVTGASDRGIGGAIVERLSKEGASIVIANRHEPKRVLKRLERLQTPHLFHTCDVTSAEQIAELKGLVDQQFGKVDYLINNAGIELCHNLEDYGEAEWQQLLDINLTGAIRMTRAFLPLLPSPGGVILNVASALGLGGCVGFSVYSASKAGLTGFTQSLAWELGPKKIRVVAIAPGIVTTPMAMRFADECESREEVEQLRQDIESVHPLGVGAPHDVANAVAFLVSDEASWITGITLPLGWAPHYDLPMHRYV</sequence>
<dbReference type="GO" id="GO:0048038">
    <property type="term" value="F:quinone binding"/>
    <property type="evidence" value="ECO:0007669"/>
    <property type="project" value="TreeGrafter"/>
</dbReference>
<name>A0A2S8FN88_9BACT</name>
<keyword evidence="2" id="KW-0560">Oxidoreductase</keyword>
<organism evidence="3 4">
    <name type="scientific">Blastopirellula marina</name>
    <dbReference type="NCBI Taxonomy" id="124"/>
    <lineage>
        <taxon>Bacteria</taxon>
        <taxon>Pseudomonadati</taxon>
        <taxon>Planctomycetota</taxon>
        <taxon>Planctomycetia</taxon>
        <taxon>Pirellulales</taxon>
        <taxon>Pirellulaceae</taxon>
        <taxon>Blastopirellula</taxon>
    </lineage>
</organism>
<dbReference type="InterPro" id="IPR002347">
    <property type="entry name" value="SDR_fam"/>
</dbReference>
<accession>A0A2S8FN88</accession>
<reference evidence="3 4" key="1">
    <citation type="submission" date="2018-02" db="EMBL/GenBank/DDBJ databases">
        <title>Comparative genomes isolates from brazilian mangrove.</title>
        <authorList>
            <person name="Araujo J.E."/>
            <person name="Taketani R.G."/>
            <person name="Silva M.C.P."/>
            <person name="Loureco M.V."/>
            <person name="Andreote F.D."/>
        </authorList>
    </citation>
    <scope>NUCLEOTIDE SEQUENCE [LARGE SCALE GENOMIC DNA]</scope>
    <source>
        <strain evidence="3 4">NAP PRIS-MGV</strain>
    </source>
</reference>
<dbReference type="EMBL" id="PUIB01000017">
    <property type="protein sequence ID" value="PQO33651.1"/>
    <property type="molecule type" value="Genomic_DNA"/>
</dbReference>